<keyword evidence="2" id="KW-1133">Transmembrane helix</keyword>
<feature type="region of interest" description="Disordered" evidence="1">
    <location>
        <begin position="51"/>
        <end position="89"/>
    </location>
</feature>
<accession>A0A9P4JAC6</accession>
<organism evidence="3 4">
    <name type="scientific">Myriangium duriaei CBS 260.36</name>
    <dbReference type="NCBI Taxonomy" id="1168546"/>
    <lineage>
        <taxon>Eukaryota</taxon>
        <taxon>Fungi</taxon>
        <taxon>Dikarya</taxon>
        <taxon>Ascomycota</taxon>
        <taxon>Pezizomycotina</taxon>
        <taxon>Dothideomycetes</taxon>
        <taxon>Dothideomycetidae</taxon>
        <taxon>Myriangiales</taxon>
        <taxon>Myriangiaceae</taxon>
        <taxon>Myriangium</taxon>
    </lineage>
</organism>
<keyword evidence="4" id="KW-1185">Reference proteome</keyword>
<dbReference type="EMBL" id="ML996082">
    <property type="protein sequence ID" value="KAF2156040.1"/>
    <property type="molecule type" value="Genomic_DNA"/>
</dbReference>
<evidence type="ECO:0000313" key="4">
    <source>
        <dbReference type="Proteomes" id="UP000799439"/>
    </source>
</evidence>
<evidence type="ECO:0000313" key="3">
    <source>
        <dbReference type="EMBL" id="KAF2156040.1"/>
    </source>
</evidence>
<gene>
    <name evidence="3" type="ORF">K461DRAFT_291000</name>
</gene>
<feature type="region of interest" description="Disordered" evidence="1">
    <location>
        <begin position="217"/>
        <end position="245"/>
    </location>
</feature>
<dbReference type="OrthoDB" id="5397827at2759"/>
<comment type="caution">
    <text evidence="3">The sequence shown here is derived from an EMBL/GenBank/DDBJ whole genome shotgun (WGS) entry which is preliminary data.</text>
</comment>
<feature type="transmembrane region" description="Helical" evidence="2">
    <location>
        <begin position="111"/>
        <end position="133"/>
    </location>
</feature>
<name>A0A9P4JAC6_9PEZI</name>
<reference evidence="3" key="1">
    <citation type="journal article" date="2020" name="Stud. Mycol.">
        <title>101 Dothideomycetes genomes: a test case for predicting lifestyles and emergence of pathogens.</title>
        <authorList>
            <person name="Haridas S."/>
            <person name="Albert R."/>
            <person name="Binder M."/>
            <person name="Bloem J."/>
            <person name="Labutti K."/>
            <person name="Salamov A."/>
            <person name="Andreopoulos B."/>
            <person name="Baker S."/>
            <person name="Barry K."/>
            <person name="Bills G."/>
            <person name="Bluhm B."/>
            <person name="Cannon C."/>
            <person name="Castanera R."/>
            <person name="Culley D."/>
            <person name="Daum C."/>
            <person name="Ezra D."/>
            <person name="Gonzalez J."/>
            <person name="Henrissat B."/>
            <person name="Kuo A."/>
            <person name="Liang C."/>
            <person name="Lipzen A."/>
            <person name="Lutzoni F."/>
            <person name="Magnuson J."/>
            <person name="Mondo S."/>
            <person name="Nolan M."/>
            <person name="Ohm R."/>
            <person name="Pangilinan J."/>
            <person name="Park H.-J."/>
            <person name="Ramirez L."/>
            <person name="Alfaro M."/>
            <person name="Sun H."/>
            <person name="Tritt A."/>
            <person name="Yoshinaga Y."/>
            <person name="Zwiers L.-H."/>
            <person name="Turgeon B."/>
            <person name="Goodwin S."/>
            <person name="Spatafora J."/>
            <person name="Crous P."/>
            <person name="Grigoriev I."/>
        </authorList>
    </citation>
    <scope>NUCLEOTIDE SEQUENCE</scope>
    <source>
        <strain evidence="3">CBS 260.36</strain>
    </source>
</reference>
<protein>
    <submittedName>
        <fullName evidence="3">Uncharacterized protein</fullName>
    </submittedName>
</protein>
<sequence length="262" mass="29878">MNTLTSALAITRRSVATESMLALRRLSARRPPISLASLRYASTAKPVKARVLEQPDKFRPPSHPARKAKAKSYAGPPLSEHERKAQQTRRYPHMMPPEGSFMRWFLTSRSLHLWITLSVLVSLTFFTILTNFLSSTPFRDQLPPNNLFFSHPLRFLGRWWEVYQMHTDHITAETIARREAKVDDVRKRSEYRKAHGIDEEAGIGGWTFRSESVEKTTLADAEREGGTSPALDQSPVAPENATGEYVDFGGERKPVKKWFGIW</sequence>
<proteinExistence type="predicted"/>
<dbReference type="AlphaFoldDB" id="A0A9P4JAC6"/>
<keyword evidence="2" id="KW-0472">Membrane</keyword>
<evidence type="ECO:0000256" key="1">
    <source>
        <dbReference type="SAM" id="MobiDB-lite"/>
    </source>
</evidence>
<keyword evidence="2" id="KW-0812">Transmembrane</keyword>
<evidence type="ECO:0000256" key="2">
    <source>
        <dbReference type="SAM" id="Phobius"/>
    </source>
</evidence>
<dbReference type="Proteomes" id="UP000799439">
    <property type="component" value="Unassembled WGS sequence"/>
</dbReference>